<proteinExistence type="predicted"/>
<dbReference type="GO" id="GO:0030026">
    <property type="term" value="P:intracellular manganese ion homeostasis"/>
    <property type="evidence" value="ECO:0007669"/>
    <property type="project" value="InterPro"/>
</dbReference>
<evidence type="ECO:0000256" key="2">
    <source>
        <dbReference type="ARBA" id="ARBA00022692"/>
    </source>
</evidence>
<keyword evidence="2 5" id="KW-0812">Transmembrane</keyword>
<comment type="subcellular location">
    <subcellularLocation>
        <location evidence="1">Endomembrane system</location>
        <topology evidence="1">Multi-pass membrane protein</topology>
    </subcellularLocation>
</comment>
<reference evidence="6" key="1">
    <citation type="journal article" date="2014" name="Genome Biol. Evol.">
        <title>Pangenome evidence for extensive interdomain horizontal transfer affecting lineage core and shell genes in uncultured planktonic thaumarchaeota and euryarchaeota.</title>
        <authorList>
            <person name="Deschamps P."/>
            <person name="Zivanovic Y."/>
            <person name="Moreira D."/>
            <person name="Rodriguez-Valera F."/>
            <person name="Lopez-Garcia P."/>
        </authorList>
    </citation>
    <scope>NUCLEOTIDE SEQUENCE</scope>
</reference>
<evidence type="ECO:0000256" key="1">
    <source>
        <dbReference type="ARBA" id="ARBA00004127"/>
    </source>
</evidence>
<evidence type="ECO:0000256" key="3">
    <source>
        <dbReference type="ARBA" id="ARBA00022989"/>
    </source>
</evidence>
<evidence type="ECO:0000256" key="4">
    <source>
        <dbReference type="ARBA" id="ARBA00023136"/>
    </source>
</evidence>
<feature type="transmembrane region" description="Helical" evidence="5">
    <location>
        <begin position="154"/>
        <end position="174"/>
    </location>
</feature>
<name>A0A075FU86_9ARCH</name>
<protein>
    <recommendedName>
        <fullName evidence="7">Integral membrane protein</fullName>
    </recommendedName>
</protein>
<accession>A0A075FU86</accession>
<organism evidence="6">
    <name type="scientific">uncultured marine thaumarchaeote AD1000_60_A11</name>
    <dbReference type="NCBI Taxonomy" id="1455927"/>
    <lineage>
        <taxon>Archaea</taxon>
        <taxon>Nitrososphaerota</taxon>
        <taxon>environmental samples</taxon>
    </lineage>
</organism>
<dbReference type="GO" id="GO:0012505">
    <property type="term" value="C:endomembrane system"/>
    <property type="evidence" value="ECO:0007669"/>
    <property type="project" value="UniProtKB-SubCell"/>
</dbReference>
<dbReference type="AlphaFoldDB" id="A0A075FU86"/>
<sequence length="240" mass="25467">MKEVSEPRHAEPHIGESSVMRDFVFGFGDGINTSLGIAAGVGGANVSSDIIILAALVGMFTGAKAMAVQNYLAVKSHRQLLESEIAREKWEIENKADVERQEIEDIYKAKGFTGKDLEMIVNKITSDKKVWLDTMLNEELRLNVDVVGSPLKSALIMFVSFLVGGMLPIIPFFFGSGYSALAIAVGISVTASFIVGAIKSRMAETGIVKGGLEMAGLGTGVALIGFGIGSELANLGIINI</sequence>
<dbReference type="GO" id="GO:0005384">
    <property type="term" value="F:manganese ion transmembrane transporter activity"/>
    <property type="evidence" value="ECO:0007669"/>
    <property type="project" value="InterPro"/>
</dbReference>
<evidence type="ECO:0000256" key="5">
    <source>
        <dbReference type="SAM" id="Phobius"/>
    </source>
</evidence>
<evidence type="ECO:0008006" key="7">
    <source>
        <dbReference type="Google" id="ProtNLM"/>
    </source>
</evidence>
<dbReference type="PANTHER" id="PTHR31851">
    <property type="entry name" value="FE(2+)/MN(2+) TRANSPORTER PCL1"/>
    <property type="match status" value="1"/>
</dbReference>
<feature type="transmembrane region" description="Helical" evidence="5">
    <location>
        <begin position="180"/>
        <end position="198"/>
    </location>
</feature>
<dbReference type="EMBL" id="KF900444">
    <property type="protein sequence ID" value="AIE95230.1"/>
    <property type="molecule type" value="Genomic_DNA"/>
</dbReference>
<dbReference type="Pfam" id="PF01988">
    <property type="entry name" value="VIT1"/>
    <property type="match status" value="1"/>
</dbReference>
<keyword evidence="3 5" id="KW-1133">Transmembrane helix</keyword>
<dbReference type="InterPro" id="IPR008217">
    <property type="entry name" value="Ccc1_fam"/>
</dbReference>
<keyword evidence="4 5" id="KW-0472">Membrane</keyword>
<evidence type="ECO:0000313" key="6">
    <source>
        <dbReference type="EMBL" id="AIE95230.1"/>
    </source>
</evidence>
<feature type="transmembrane region" description="Helical" evidence="5">
    <location>
        <begin position="210"/>
        <end position="229"/>
    </location>
</feature>